<proteinExistence type="predicted"/>
<accession>A0A319EAP9</accession>
<evidence type="ECO:0000313" key="1">
    <source>
        <dbReference type="EMBL" id="PYI07197.1"/>
    </source>
</evidence>
<keyword evidence="2" id="KW-1185">Reference proteome</keyword>
<name>A0A319EAP9_ASPSB</name>
<dbReference type="Proteomes" id="UP000248423">
    <property type="component" value="Unassembled WGS sequence"/>
</dbReference>
<evidence type="ECO:0000313" key="2">
    <source>
        <dbReference type="Proteomes" id="UP000248423"/>
    </source>
</evidence>
<reference evidence="1 2" key="1">
    <citation type="submission" date="2018-02" db="EMBL/GenBank/DDBJ databases">
        <title>The genomes of Aspergillus section Nigri reveals drivers in fungal speciation.</title>
        <authorList>
            <consortium name="DOE Joint Genome Institute"/>
            <person name="Vesth T.C."/>
            <person name="Nybo J."/>
            <person name="Theobald S."/>
            <person name="Brandl J."/>
            <person name="Frisvad J.C."/>
            <person name="Nielsen K.F."/>
            <person name="Lyhne E.K."/>
            <person name="Kogle M.E."/>
            <person name="Kuo A."/>
            <person name="Riley R."/>
            <person name="Clum A."/>
            <person name="Nolan M."/>
            <person name="Lipzen A."/>
            <person name="Salamov A."/>
            <person name="Henrissat B."/>
            <person name="Wiebenga A."/>
            <person name="De vries R.P."/>
            <person name="Grigoriev I.V."/>
            <person name="Mortensen U.H."/>
            <person name="Andersen M.R."/>
            <person name="Baker S.E."/>
        </authorList>
    </citation>
    <scope>NUCLEOTIDE SEQUENCE [LARGE SCALE GENOMIC DNA]</scope>
    <source>
        <strain evidence="1 2">CBS 121057</strain>
    </source>
</reference>
<sequence>MPLAAIREGVDDPSLVKLGREKMGGRRPVYAHEVAGVIGILCLQDAGFYTSSVPT</sequence>
<gene>
    <name evidence="1" type="ORF">BO78DRAFT_417835</name>
</gene>
<dbReference type="AlphaFoldDB" id="A0A319EAP9"/>
<dbReference type="OrthoDB" id="47007at2759"/>
<dbReference type="EMBL" id="KZ826343">
    <property type="protein sequence ID" value="PYI07197.1"/>
    <property type="molecule type" value="Genomic_DNA"/>
</dbReference>
<organism evidence="1 2">
    <name type="scientific">Aspergillus sclerotiicarbonarius (strain CBS 121057 / IBT 28362)</name>
    <dbReference type="NCBI Taxonomy" id="1448318"/>
    <lineage>
        <taxon>Eukaryota</taxon>
        <taxon>Fungi</taxon>
        <taxon>Dikarya</taxon>
        <taxon>Ascomycota</taxon>
        <taxon>Pezizomycotina</taxon>
        <taxon>Eurotiomycetes</taxon>
        <taxon>Eurotiomycetidae</taxon>
        <taxon>Eurotiales</taxon>
        <taxon>Aspergillaceae</taxon>
        <taxon>Aspergillus</taxon>
        <taxon>Aspergillus subgen. Circumdati</taxon>
    </lineage>
</organism>
<protein>
    <submittedName>
        <fullName evidence="1">Uncharacterized protein</fullName>
    </submittedName>
</protein>
<dbReference type="STRING" id="1448318.A0A319EAP9"/>
<dbReference type="VEuPathDB" id="FungiDB:BO78DRAFT_417835"/>